<keyword evidence="6 8" id="KW-0139">CF(1)</keyword>
<keyword evidence="11" id="KW-1185">Reference proteome</keyword>
<evidence type="ECO:0000256" key="3">
    <source>
        <dbReference type="ARBA" id="ARBA00022781"/>
    </source>
</evidence>
<keyword evidence="5 8" id="KW-0472">Membrane</keyword>
<dbReference type="GO" id="GO:0005886">
    <property type="term" value="C:plasma membrane"/>
    <property type="evidence" value="ECO:0007669"/>
    <property type="project" value="UniProtKB-SubCell"/>
</dbReference>
<comment type="function">
    <text evidence="8">F(1)F(0) ATP synthase produces ATP from ADP in the presence of a proton or sodium gradient. F-type ATPases consist of two structural domains, F(1) containing the extramembraneous catalytic core and F(0) containing the membrane proton channel, linked together by a central stalk and a peripheral stalk. During catalysis, ATP synthesis in the catalytic domain of F(1) is coupled via a rotary mechanism of the central stalk subunits to proton translocation.</text>
</comment>
<dbReference type="GO" id="GO:0046933">
    <property type="term" value="F:proton-transporting ATP synthase activity, rotational mechanism"/>
    <property type="evidence" value="ECO:0007669"/>
    <property type="project" value="UniProtKB-UniRule"/>
</dbReference>
<dbReference type="NCBIfam" id="NF004403">
    <property type="entry name" value="PRK05758.2-4"/>
    <property type="match status" value="1"/>
</dbReference>
<keyword evidence="8" id="KW-1003">Cell membrane</keyword>
<name>A0A3D8P5B5_9THEO</name>
<evidence type="ECO:0000256" key="1">
    <source>
        <dbReference type="ARBA" id="ARBA00004370"/>
    </source>
</evidence>
<dbReference type="InterPro" id="IPR000711">
    <property type="entry name" value="ATPase_OSCP/dsu"/>
</dbReference>
<dbReference type="AlphaFoldDB" id="A0A3D8P5B5"/>
<dbReference type="InterPro" id="IPR026015">
    <property type="entry name" value="ATP_synth_OSCP/delta_N_sf"/>
</dbReference>
<proteinExistence type="inferred from homology"/>
<comment type="subcellular location">
    <subcellularLocation>
        <location evidence="8">Cell membrane</location>
        <topology evidence="8">Peripheral membrane protein</topology>
    </subcellularLocation>
    <subcellularLocation>
        <location evidence="1">Membrane</location>
    </subcellularLocation>
</comment>
<evidence type="ECO:0000256" key="5">
    <source>
        <dbReference type="ARBA" id="ARBA00023136"/>
    </source>
</evidence>
<keyword evidence="7 8" id="KW-0066">ATP synthesis</keyword>
<dbReference type="SUPFAM" id="SSF160527">
    <property type="entry name" value="V-type ATPase subunit E-like"/>
    <property type="match status" value="1"/>
</dbReference>
<dbReference type="GO" id="GO:0016787">
    <property type="term" value="F:hydrolase activity"/>
    <property type="evidence" value="ECO:0007669"/>
    <property type="project" value="UniProtKB-KW"/>
</dbReference>
<evidence type="ECO:0000313" key="11">
    <source>
        <dbReference type="Proteomes" id="UP000256329"/>
    </source>
</evidence>
<gene>
    <name evidence="8 10" type="primary">atpH</name>
    <name evidence="10" type="ORF">DXX99_00185</name>
</gene>
<evidence type="ECO:0000256" key="6">
    <source>
        <dbReference type="ARBA" id="ARBA00023196"/>
    </source>
</evidence>
<dbReference type="SUPFAM" id="SSF47928">
    <property type="entry name" value="N-terminal domain of the delta subunit of the F1F0-ATP synthase"/>
    <property type="match status" value="1"/>
</dbReference>
<dbReference type="PROSITE" id="PS00389">
    <property type="entry name" value="ATPASE_DELTA"/>
    <property type="match status" value="1"/>
</dbReference>
<comment type="caution">
    <text evidence="10">The sequence shown here is derived from an EMBL/GenBank/DDBJ whole genome shotgun (WGS) entry which is preliminary data.</text>
</comment>
<comment type="function">
    <text evidence="8">This protein is part of the stalk that links CF(0) to CF(1). It either transmits conformational changes from CF(0) to CF(1) or is implicated in proton conduction.</text>
</comment>
<dbReference type="PANTHER" id="PTHR11910">
    <property type="entry name" value="ATP SYNTHASE DELTA CHAIN"/>
    <property type="match status" value="1"/>
</dbReference>
<keyword evidence="4 8" id="KW-0406">Ion transport</keyword>
<evidence type="ECO:0000256" key="2">
    <source>
        <dbReference type="ARBA" id="ARBA00022448"/>
    </source>
</evidence>
<dbReference type="NCBIfam" id="NF004402">
    <property type="entry name" value="PRK05758.2-2"/>
    <property type="match status" value="1"/>
</dbReference>
<evidence type="ECO:0000256" key="7">
    <source>
        <dbReference type="ARBA" id="ARBA00023310"/>
    </source>
</evidence>
<dbReference type="Proteomes" id="UP000256329">
    <property type="component" value="Unassembled WGS sequence"/>
</dbReference>
<dbReference type="EMBL" id="QSLN01000001">
    <property type="protein sequence ID" value="RDV84514.1"/>
    <property type="molecule type" value="Genomic_DNA"/>
</dbReference>
<keyword evidence="10" id="KW-0378">Hydrolase</keyword>
<dbReference type="PRINTS" id="PR00125">
    <property type="entry name" value="ATPASEDELTA"/>
</dbReference>
<evidence type="ECO:0000256" key="9">
    <source>
        <dbReference type="SAM" id="Coils"/>
    </source>
</evidence>
<dbReference type="Pfam" id="PF00213">
    <property type="entry name" value="OSCP"/>
    <property type="match status" value="1"/>
</dbReference>
<dbReference type="Gene3D" id="1.10.520.20">
    <property type="entry name" value="N-terminal domain of the delta subunit of the F1F0-ATP synthase"/>
    <property type="match status" value="1"/>
</dbReference>
<dbReference type="HAMAP" id="MF_01416">
    <property type="entry name" value="ATP_synth_delta_bact"/>
    <property type="match status" value="1"/>
</dbReference>
<dbReference type="NCBIfam" id="TIGR01145">
    <property type="entry name" value="ATP_synt_delta"/>
    <property type="match status" value="1"/>
</dbReference>
<keyword evidence="9" id="KW-0175">Coiled coil</keyword>
<evidence type="ECO:0000256" key="4">
    <source>
        <dbReference type="ARBA" id="ARBA00023065"/>
    </source>
</evidence>
<keyword evidence="3 8" id="KW-0375">Hydrogen ion transport</keyword>
<evidence type="ECO:0000313" key="10">
    <source>
        <dbReference type="EMBL" id="RDV84514.1"/>
    </source>
</evidence>
<sequence length="182" mass="20834">MLKGAVAQRYAEALFELAQEKGLLDRIEEDLRAVEEALAASSDLRRVFYHPQVPAEVKKAIVKELWEKDLHPYSLNFLNVVLDARREIFFKDIVAEYRRLLNETKNLVEVEVTSAIELSPEQASALTEALKEAVKREVTVRYRVNPDILGGLVVRIGNRVIDASVARQLERLREQIREIRVG</sequence>
<feature type="coiled-coil region" evidence="9">
    <location>
        <begin position="17"/>
        <end position="44"/>
    </location>
</feature>
<dbReference type="InterPro" id="IPR020781">
    <property type="entry name" value="ATPase_OSCP/d_CS"/>
</dbReference>
<dbReference type="OrthoDB" id="9802471at2"/>
<dbReference type="GO" id="GO:0045259">
    <property type="term" value="C:proton-transporting ATP synthase complex"/>
    <property type="evidence" value="ECO:0007669"/>
    <property type="project" value="UniProtKB-KW"/>
</dbReference>
<evidence type="ECO:0000256" key="8">
    <source>
        <dbReference type="HAMAP-Rule" id="MF_01416"/>
    </source>
</evidence>
<keyword evidence="2 8" id="KW-0813">Transport</keyword>
<reference evidence="10 11" key="1">
    <citation type="submission" date="2018-08" db="EMBL/GenBank/DDBJ databases">
        <title>Form III RuBisCO-mediated autotrophy in Thermodesulfobium bacteria.</title>
        <authorList>
            <person name="Toshchakov S.V."/>
            <person name="Kublanov I.V."/>
            <person name="Frolov E."/>
            <person name="Bonch-Osmolovskaya E.A."/>
            <person name="Tourova T.P."/>
            <person name="Chernych N.A."/>
            <person name="Lebedinsky A.V."/>
        </authorList>
    </citation>
    <scope>NUCLEOTIDE SEQUENCE [LARGE SCALE GENOMIC DNA]</scope>
    <source>
        <strain evidence="10 11">SR</strain>
    </source>
</reference>
<accession>A0A3D8P5B5</accession>
<organism evidence="10 11">
    <name type="scientific">Ammonifex thiophilus</name>
    <dbReference type="NCBI Taxonomy" id="444093"/>
    <lineage>
        <taxon>Bacteria</taxon>
        <taxon>Bacillati</taxon>
        <taxon>Bacillota</taxon>
        <taxon>Clostridia</taxon>
        <taxon>Thermoanaerobacterales</taxon>
        <taxon>Thermoanaerobacteraceae</taxon>
        <taxon>Ammonifex</taxon>
    </lineage>
</organism>
<dbReference type="RefSeq" id="WP_115791512.1">
    <property type="nucleotide sequence ID" value="NZ_QSLN01000001.1"/>
</dbReference>
<comment type="similarity">
    <text evidence="8">Belongs to the ATPase delta chain family.</text>
</comment>
<protein>
    <recommendedName>
        <fullName evidence="8">ATP synthase subunit delta</fullName>
    </recommendedName>
    <alternativeName>
        <fullName evidence="8">ATP synthase F(1) sector subunit delta</fullName>
    </alternativeName>
    <alternativeName>
        <fullName evidence="8">F-type ATPase subunit delta</fullName>
        <shortName evidence="8">F-ATPase subunit delta</shortName>
    </alternativeName>
</protein>